<keyword evidence="3" id="KW-1185">Reference proteome</keyword>
<dbReference type="EMBL" id="KV429146">
    <property type="protein sequence ID" value="KZT64001.1"/>
    <property type="molecule type" value="Genomic_DNA"/>
</dbReference>
<feature type="region of interest" description="Disordered" evidence="1">
    <location>
        <begin position="1"/>
        <end position="26"/>
    </location>
</feature>
<gene>
    <name evidence="2" type="ORF">DAEQUDRAFT_69394</name>
</gene>
<feature type="compositionally biased region" description="Basic and acidic residues" evidence="1">
    <location>
        <begin position="11"/>
        <end position="26"/>
    </location>
</feature>
<sequence>MVSDVLGRSVHMGDADETGVDRTDGHDGYINHNADHYVISGTLGLSCSEFGRVSSTAERVCERCGRRFYRYDAYQRHLREGCPGRF</sequence>
<accession>A0A165L6F0</accession>
<evidence type="ECO:0000313" key="2">
    <source>
        <dbReference type="EMBL" id="KZT64001.1"/>
    </source>
</evidence>
<organism evidence="2 3">
    <name type="scientific">Daedalea quercina L-15889</name>
    <dbReference type="NCBI Taxonomy" id="1314783"/>
    <lineage>
        <taxon>Eukaryota</taxon>
        <taxon>Fungi</taxon>
        <taxon>Dikarya</taxon>
        <taxon>Basidiomycota</taxon>
        <taxon>Agaricomycotina</taxon>
        <taxon>Agaricomycetes</taxon>
        <taxon>Polyporales</taxon>
        <taxon>Fomitopsis</taxon>
    </lineage>
</organism>
<protein>
    <recommendedName>
        <fullName evidence="4">C2H2-type domain-containing protein</fullName>
    </recommendedName>
</protein>
<evidence type="ECO:0000313" key="3">
    <source>
        <dbReference type="Proteomes" id="UP000076727"/>
    </source>
</evidence>
<dbReference type="Proteomes" id="UP000076727">
    <property type="component" value="Unassembled WGS sequence"/>
</dbReference>
<dbReference type="AlphaFoldDB" id="A0A165L6F0"/>
<evidence type="ECO:0008006" key="4">
    <source>
        <dbReference type="Google" id="ProtNLM"/>
    </source>
</evidence>
<reference evidence="2 3" key="1">
    <citation type="journal article" date="2016" name="Mol. Biol. Evol.">
        <title>Comparative Genomics of Early-Diverging Mushroom-Forming Fungi Provides Insights into the Origins of Lignocellulose Decay Capabilities.</title>
        <authorList>
            <person name="Nagy L.G."/>
            <person name="Riley R."/>
            <person name="Tritt A."/>
            <person name="Adam C."/>
            <person name="Daum C."/>
            <person name="Floudas D."/>
            <person name="Sun H."/>
            <person name="Yadav J.S."/>
            <person name="Pangilinan J."/>
            <person name="Larsson K.H."/>
            <person name="Matsuura K."/>
            <person name="Barry K."/>
            <person name="Labutti K."/>
            <person name="Kuo R."/>
            <person name="Ohm R.A."/>
            <person name="Bhattacharya S.S."/>
            <person name="Shirouzu T."/>
            <person name="Yoshinaga Y."/>
            <person name="Martin F.M."/>
            <person name="Grigoriev I.V."/>
            <person name="Hibbett D.S."/>
        </authorList>
    </citation>
    <scope>NUCLEOTIDE SEQUENCE [LARGE SCALE GENOMIC DNA]</scope>
    <source>
        <strain evidence="2 3">L-15889</strain>
    </source>
</reference>
<proteinExistence type="predicted"/>
<evidence type="ECO:0000256" key="1">
    <source>
        <dbReference type="SAM" id="MobiDB-lite"/>
    </source>
</evidence>
<name>A0A165L6F0_9APHY</name>